<comment type="caution">
    <text evidence="2">The sequence shown here is derived from an EMBL/GenBank/DDBJ whole genome shotgun (WGS) entry which is preliminary data.</text>
</comment>
<keyword evidence="1" id="KW-0812">Transmembrane</keyword>
<evidence type="ECO:0000313" key="3">
    <source>
        <dbReference type="Proteomes" id="UP000676336"/>
    </source>
</evidence>
<organism evidence="2 3">
    <name type="scientific">Rotaria magnacalcarata</name>
    <dbReference type="NCBI Taxonomy" id="392030"/>
    <lineage>
        <taxon>Eukaryota</taxon>
        <taxon>Metazoa</taxon>
        <taxon>Spiralia</taxon>
        <taxon>Gnathifera</taxon>
        <taxon>Rotifera</taxon>
        <taxon>Eurotatoria</taxon>
        <taxon>Bdelloidea</taxon>
        <taxon>Philodinida</taxon>
        <taxon>Philodinidae</taxon>
        <taxon>Rotaria</taxon>
    </lineage>
</organism>
<sequence>MIYSNNNCMLNGDQLMIFFMIIVMINSTETTTTSPIVLYVSDNRLPLHFTIRYLPNKIVSRSPSSQNLQKDTLYDSIAFTETLHYRI</sequence>
<feature type="transmembrane region" description="Helical" evidence="1">
    <location>
        <begin position="15"/>
        <end position="40"/>
    </location>
</feature>
<protein>
    <submittedName>
        <fullName evidence="2">Uncharacterized protein</fullName>
    </submittedName>
</protein>
<keyword evidence="1" id="KW-1133">Transmembrane helix</keyword>
<dbReference type="Proteomes" id="UP000676336">
    <property type="component" value="Unassembled WGS sequence"/>
</dbReference>
<keyword evidence="1" id="KW-0472">Membrane</keyword>
<evidence type="ECO:0000313" key="2">
    <source>
        <dbReference type="EMBL" id="CAF5176017.1"/>
    </source>
</evidence>
<evidence type="ECO:0000256" key="1">
    <source>
        <dbReference type="SAM" id="Phobius"/>
    </source>
</evidence>
<gene>
    <name evidence="2" type="ORF">SMN809_LOCUS67454</name>
</gene>
<feature type="non-terminal residue" evidence="2">
    <location>
        <position position="87"/>
    </location>
</feature>
<accession>A0A8S3H489</accession>
<reference evidence="2" key="1">
    <citation type="submission" date="2021-02" db="EMBL/GenBank/DDBJ databases">
        <authorList>
            <person name="Nowell W R."/>
        </authorList>
    </citation>
    <scope>NUCLEOTIDE SEQUENCE</scope>
</reference>
<dbReference type="EMBL" id="CAJOBI010315410">
    <property type="protein sequence ID" value="CAF5176017.1"/>
    <property type="molecule type" value="Genomic_DNA"/>
</dbReference>
<dbReference type="AlphaFoldDB" id="A0A8S3H489"/>
<name>A0A8S3H489_9BILA</name>
<proteinExistence type="predicted"/>